<feature type="compositionally biased region" description="Basic and acidic residues" evidence="1">
    <location>
        <begin position="41"/>
        <end position="52"/>
    </location>
</feature>
<keyword evidence="3" id="KW-1185">Reference proteome</keyword>
<dbReference type="Proteomes" id="UP000003448">
    <property type="component" value="Unassembled WGS sequence"/>
</dbReference>
<dbReference type="STRING" id="1150864.MILUP08_43567"/>
<proteinExistence type="predicted"/>
<gene>
    <name evidence="2" type="ORF">MILUP08_43567</name>
</gene>
<accession>I0L4A9</accession>
<dbReference type="EMBL" id="CAIE01000027">
    <property type="protein sequence ID" value="CCH18656.1"/>
    <property type="molecule type" value="Genomic_DNA"/>
</dbReference>
<feature type="region of interest" description="Disordered" evidence="1">
    <location>
        <begin position="33"/>
        <end position="66"/>
    </location>
</feature>
<evidence type="ECO:0000313" key="3">
    <source>
        <dbReference type="Proteomes" id="UP000003448"/>
    </source>
</evidence>
<name>I0L4A9_9ACTN</name>
<dbReference type="AlphaFoldDB" id="I0L4A9"/>
<evidence type="ECO:0000256" key="1">
    <source>
        <dbReference type="SAM" id="MobiDB-lite"/>
    </source>
</evidence>
<sequence>MITARLAAAEAVLQLDQRAAVFVRSAKAPHLGRFTPQFRTRSSEADTSHHESSPWPRPAGGYGQRARDAPVAPLLCFNGRNSPGPFS</sequence>
<reference evidence="3" key="1">
    <citation type="journal article" date="2012" name="J. Bacteriol.">
        <title>Genome Sequence of Micromonospora lupini Lupac 08, Isolated from Root Nodules of Lupinus angustifolius.</title>
        <authorList>
            <person name="Alonso-Vega P."/>
            <person name="Normand P."/>
            <person name="Bacigalupe R."/>
            <person name="Pujic P."/>
            <person name="Lajus A."/>
            <person name="Vallenet D."/>
            <person name="Carro L."/>
            <person name="Coll P."/>
            <person name="Trujillo M.E."/>
        </authorList>
    </citation>
    <scope>NUCLEOTIDE SEQUENCE [LARGE SCALE GENOMIC DNA]</scope>
    <source>
        <strain evidence="3">Lupac 08</strain>
    </source>
</reference>
<protein>
    <submittedName>
        <fullName evidence="2">Uncharacterized protein</fullName>
    </submittedName>
</protein>
<evidence type="ECO:0000313" key="2">
    <source>
        <dbReference type="EMBL" id="CCH18656.1"/>
    </source>
</evidence>
<comment type="caution">
    <text evidence="2">The sequence shown here is derived from an EMBL/GenBank/DDBJ whole genome shotgun (WGS) entry which is preliminary data.</text>
</comment>
<organism evidence="2 3">
    <name type="scientific">Micromonospora lupini str. Lupac 08</name>
    <dbReference type="NCBI Taxonomy" id="1150864"/>
    <lineage>
        <taxon>Bacteria</taxon>
        <taxon>Bacillati</taxon>
        <taxon>Actinomycetota</taxon>
        <taxon>Actinomycetes</taxon>
        <taxon>Micromonosporales</taxon>
        <taxon>Micromonosporaceae</taxon>
        <taxon>Micromonospora</taxon>
    </lineage>
</organism>